<dbReference type="EMBL" id="CP011071">
    <property type="protein sequence ID" value="AKA35913.1"/>
    <property type="molecule type" value="Genomic_DNA"/>
</dbReference>
<reference evidence="1 2" key="1">
    <citation type="submission" date="2015-03" db="EMBL/GenBank/DDBJ databases">
        <title>Complete genome sequence of Muricauda lutaonensis CC-HSB-11T, isolated from a coastal hot spring.</title>
        <authorList>
            <person name="Kim K.M."/>
        </authorList>
    </citation>
    <scope>NUCLEOTIDE SEQUENCE [LARGE SCALE GENOMIC DNA]</scope>
    <source>
        <strain evidence="1 2">CC-HSB-11</strain>
    </source>
</reference>
<dbReference type="AlphaFoldDB" id="A0A0D5YVN5"/>
<dbReference type="PATRIC" id="fig|516051.4.peg.2391"/>
<keyword evidence="1" id="KW-0449">Lipoprotein</keyword>
<dbReference type="STRING" id="516051.VC82_2324"/>
<dbReference type="PROSITE" id="PS51257">
    <property type="entry name" value="PROKAR_LIPOPROTEIN"/>
    <property type="match status" value="1"/>
</dbReference>
<dbReference type="HOGENOM" id="CLU_080679_0_0_10"/>
<gene>
    <name evidence="1" type="ORF">VC82_2324</name>
</gene>
<evidence type="ECO:0000313" key="2">
    <source>
        <dbReference type="Proteomes" id="UP000032726"/>
    </source>
</evidence>
<organism evidence="1 2">
    <name type="scientific">Flagellimonas lutaonensis</name>
    <dbReference type="NCBI Taxonomy" id="516051"/>
    <lineage>
        <taxon>Bacteria</taxon>
        <taxon>Pseudomonadati</taxon>
        <taxon>Bacteroidota</taxon>
        <taxon>Flavobacteriia</taxon>
        <taxon>Flavobacteriales</taxon>
        <taxon>Flavobacteriaceae</taxon>
        <taxon>Flagellimonas</taxon>
    </lineage>
</organism>
<evidence type="ECO:0000313" key="1">
    <source>
        <dbReference type="EMBL" id="AKA35913.1"/>
    </source>
</evidence>
<sequence>MQFLAKIYKRQLVFAGLLILVGSCGSFLRDKEENEPLARVGEAFLYHEDIAPLLDKGLSPQDSAAFVVNYINKWAAKQLLMSKAKINLPEDQLALFDKLVDDYRTDLYTRAYLNLLVEQSSDTLISDTELKNFYENQKENFRLNEKLVQLRFVMLPNQFLNKDEVEKRLRNFTNEDQIYLDSIAVQFKKLHLNDSVWVDASKVIWQIAPLSSDNQDRYLKKSQFFELQDSLGVYLGKVTNVLEENEVAPLSYITPNIKQIILNRRRLEQIKKIETEIIDEAIKKNEFELYR</sequence>
<accession>A0A0D5YVN5</accession>
<keyword evidence="2" id="KW-1185">Reference proteome</keyword>
<protein>
    <submittedName>
        <fullName evidence="1">Conserved hypothetical lipoprotein</fullName>
    </submittedName>
</protein>
<proteinExistence type="predicted"/>
<dbReference type="Proteomes" id="UP000032726">
    <property type="component" value="Chromosome"/>
</dbReference>
<dbReference type="OrthoDB" id="9785180at2"/>
<dbReference type="RefSeq" id="WP_045802508.1">
    <property type="nucleotide sequence ID" value="NZ_CP011071.1"/>
</dbReference>
<name>A0A0D5YVN5_9FLAO</name>
<dbReference type="KEGG" id="mlt:VC82_2324"/>